<dbReference type="CDD" id="cd01949">
    <property type="entry name" value="GGDEF"/>
    <property type="match status" value="1"/>
</dbReference>
<dbReference type="SUPFAM" id="SSF55073">
    <property type="entry name" value="Nucleotide cyclase"/>
    <property type="match status" value="1"/>
</dbReference>
<sequence length="441" mass="49994">MRMRLVYLTCTLLWLVMSVLIGLSFISRSVFLAEQDFHAFEQRLVERIGQTLEANEVVLYSYAAFQSIARTDVEKQAFAARLIAHNPQIKRLFSFDDSNAAPRDGFLSTLSDADRRQLMTLRQAVVARHGAPVMKMDDRPNSEPSFYLVRAIDPSMRHFVAMQVMAAALLPDLTKLPAGGYLRLWQGEQGNRWLLARQTASRSALENLLFPQFNSLHQLGGVAQPLTLQLSWQLGFTEVRRLDCVAAGVISLGLLIAMLLGLTRYARFLEGSQEREMRLFYLANHDRLTNLANRNLFYDRLQHAISRLNRKGRNLAVLFLDMDRFKPVNDTYGHATGDRVLQVIAARLKAELRTEDTVARLGGDEFAVLIEEVESKQEIILVVERLKRAIERAYELDGHTIRLGVSIGVAYYPEDGVLIEELLSVADRKMYGEKNEPVLAV</sequence>
<dbReference type="InterPro" id="IPR029787">
    <property type="entry name" value="Nucleotide_cyclase"/>
</dbReference>
<dbReference type="Pfam" id="PF00990">
    <property type="entry name" value="GGDEF"/>
    <property type="match status" value="1"/>
</dbReference>
<protein>
    <submittedName>
        <fullName evidence="2">Diguanylate cyclase (GGDEF)-like protein</fullName>
    </submittedName>
</protein>
<evidence type="ECO:0000259" key="1">
    <source>
        <dbReference type="PROSITE" id="PS50887"/>
    </source>
</evidence>
<dbReference type="Proteomes" id="UP000295611">
    <property type="component" value="Unassembled WGS sequence"/>
</dbReference>
<proteinExistence type="predicted"/>
<dbReference type="InterPro" id="IPR043128">
    <property type="entry name" value="Rev_trsase/Diguanyl_cyclase"/>
</dbReference>
<accession>A0A4R7B7C5</accession>
<dbReference type="Gene3D" id="3.30.70.270">
    <property type="match status" value="1"/>
</dbReference>
<dbReference type="PROSITE" id="PS50887">
    <property type="entry name" value="GGDEF"/>
    <property type="match status" value="1"/>
</dbReference>
<evidence type="ECO:0000313" key="3">
    <source>
        <dbReference type="Proteomes" id="UP000295611"/>
    </source>
</evidence>
<dbReference type="SMART" id="SM00267">
    <property type="entry name" value="GGDEF"/>
    <property type="match status" value="1"/>
</dbReference>
<evidence type="ECO:0000313" key="2">
    <source>
        <dbReference type="EMBL" id="TDR80383.1"/>
    </source>
</evidence>
<dbReference type="NCBIfam" id="TIGR00254">
    <property type="entry name" value="GGDEF"/>
    <property type="match status" value="1"/>
</dbReference>
<dbReference type="RefSeq" id="WP_133679929.1">
    <property type="nucleotide sequence ID" value="NZ_SNZP01000005.1"/>
</dbReference>
<reference evidence="2 3" key="1">
    <citation type="submission" date="2019-03" db="EMBL/GenBank/DDBJ databases">
        <title>Genomic Encyclopedia of Type Strains, Phase III (KMG-III): the genomes of soil and plant-associated and newly described type strains.</title>
        <authorList>
            <person name="Whitman W."/>
        </authorList>
    </citation>
    <scope>NUCLEOTIDE SEQUENCE [LARGE SCALE GENOMIC DNA]</scope>
    <source>
        <strain evidence="2 3">CECT 8976</strain>
    </source>
</reference>
<dbReference type="GO" id="GO:0003824">
    <property type="term" value="F:catalytic activity"/>
    <property type="evidence" value="ECO:0007669"/>
    <property type="project" value="UniProtKB-ARBA"/>
</dbReference>
<dbReference type="FunFam" id="3.30.70.270:FF:000001">
    <property type="entry name" value="Diguanylate cyclase domain protein"/>
    <property type="match status" value="1"/>
</dbReference>
<dbReference type="PANTHER" id="PTHR46663">
    <property type="entry name" value="DIGUANYLATE CYCLASE DGCT-RELATED"/>
    <property type="match status" value="1"/>
</dbReference>
<dbReference type="PANTHER" id="PTHR46663:SF2">
    <property type="entry name" value="GGDEF DOMAIN-CONTAINING PROTEIN"/>
    <property type="match status" value="1"/>
</dbReference>
<dbReference type="InterPro" id="IPR052163">
    <property type="entry name" value="DGC-Regulatory_Protein"/>
</dbReference>
<feature type="domain" description="GGDEF" evidence="1">
    <location>
        <begin position="313"/>
        <end position="441"/>
    </location>
</feature>
<organism evidence="2 3">
    <name type="scientific">Paludibacterium purpuratum</name>
    <dbReference type="NCBI Taxonomy" id="1144873"/>
    <lineage>
        <taxon>Bacteria</taxon>
        <taxon>Pseudomonadati</taxon>
        <taxon>Pseudomonadota</taxon>
        <taxon>Betaproteobacteria</taxon>
        <taxon>Neisseriales</taxon>
        <taxon>Chromobacteriaceae</taxon>
        <taxon>Paludibacterium</taxon>
    </lineage>
</organism>
<comment type="caution">
    <text evidence="2">The sequence shown here is derived from an EMBL/GenBank/DDBJ whole genome shotgun (WGS) entry which is preliminary data.</text>
</comment>
<name>A0A4R7B7C5_9NEIS</name>
<dbReference type="InterPro" id="IPR000160">
    <property type="entry name" value="GGDEF_dom"/>
</dbReference>
<dbReference type="AlphaFoldDB" id="A0A4R7B7C5"/>
<dbReference type="EMBL" id="SNZP01000005">
    <property type="protein sequence ID" value="TDR80383.1"/>
    <property type="molecule type" value="Genomic_DNA"/>
</dbReference>
<gene>
    <name evidence="2" type="ORF">DFP86_105252</name>
</gene>
<dbReference type="OrthoDB" id="9812260at2"/>
<keyword evidence="3" id="KW-1185">Reference proteome</keyword>